<sequence length="154" mass="18170">MDDNLGGLETRADVNFGILWIFLDKDFGNFLTSLDAEIPTWKNWISNIVNKKISDVDAGFSSETPVFRTLMKRCLITVTSFILLFSFDLIIRILSMITSRLKDGFHKWIGWKWISGSWVDWMKPKELLRWFQNFPITFVDHISRLFFIHNCRNT</sequence>
<evidence type="ECO:0000256" key="1">
    <source>
        <dbReference type="SAM" id="Phobius"/>
    </source>
</evidence>
<protein>
    <submittedName>
        <fullName evidence="2">Uncharacterized protein</fullName>
    </submittedName>
</protein>
<organism evidence="2 3">
    <name type="scientific">Rhizophagus irregularis</name>
    <dbReference type="NCBI Taxonomy" id="588596"/>
    <lineage>
        <taxon>Eukaryota</taxon>
        <taxon>Fungi</taxon>
        <taxon>Fungi incertae sedis</taxon>
        <taxon>Mucoromycota</taxon>
        <taxon>Glomeromycotina</taxon>
        <taxon>Glomeromycetes</taxon>
        <taxon>Glomerales</taxon>
        <taxon>Glomeraceae</taxon>
        <taxon>Rhizophagus</taxon>
    </lineage>
</organism>
<dbReference type="VEuPathDB" id="FungiDB:RhiirFUN_011259"/>
<dbReference type="EMBL" id="LLXH01003247">
    <property type="protein sequence ID" value="PKC54442.1"/>
    <property type="molecule type" value="Genomic_DNA"/>
</dbReference>
<feature type="transmembrane region" description="Helical" evidence="1">
    <location>
        <begin position="70"/>
        <end position="91"/>
    </location>
</feature>
<keyword evidence="1" id="KW-0472">Membrane</keyword>
<keyword evidence="1" id="KW-1133">Transmembrane helix</keyword>
<proteinExistence type="predicted"/>
<evidence type="ECO:0000313" key="2">
    <source>
        <dbReference type="EMBL" id="PKC54442.1"/>
    </source>
</evidence>
<dbReference type="Proteomes" id="UP000232688">
    <property type="component" value="Unassembled WGS sequence"/>
</dbReference>
<reference evidence="2 3" key="1">
    <citation type="submission" date="2017-10" db="EMBL/GenBank/DDBJ databases">
        <title>Extensive intraspecific genome diversity in a model arbuscular mycorrhizal fungus.</title>
        <authorList>
            <person name="Chen E.C.H."/>
            <person name="Morin E."/>
            <person name="Baudet D."/>
            <person name="Noel J."/>
            <person name="Ndikumana S."/>
            <person name="Charron P."/>
            <person name="St-Onge C."/>
            <person name="Giorgi J."/>
            <person name="Grigoriev I.V."/>
            <person name="Roux C."/>
            <person name="Martin F.M."/>
            <person name="Corradi N."/>
        </authorList>
    </citation>
    <scope>NUCLEOTIDE SEQUENCE [LARGE SCALE GENOMIC DNA]</scope>
    <source>
        <strain evidence="2 3">A1</strain>
    </source>
</reference>
<dbReference type="AlphaFoldDB" id="A0A2N0QTP2"/>
<evidence type="ECO:0000313" key="3">
    <source>
        <dbReference type="Proteomes" id="UP000232688"/>
    </source>
</evidence>
<reference evidence="2 3" key="2">
    <citation type="submission" date="2017-10" db="EMBL/GenBank/DDBJ databases">
        <title>Genome analyses suggest a sexual origin of heterokaryosis in a supposedly ancient asexual fungus.</title>
        <authorList>
            <person name="Corradi N."/>
            <person name="Sedzielewska K."/>
            <person name="Noel J."/>
            <person name="Charron P."/>
            <person name="Farinelli L."/>
            <person name="Marton T."/>
            <person name="Kruger M."/>
            <person name="Pelin A."/>
            <person name="Brachmann A."/>
            <person name="Corradi N."/>
        </authorList>
    </citation>
    <scope>NUCLEOTIDE SEQUENCE [LARGE SCALE GENOMIC DNA]</scope>
    <source>
        <strain evidence="2 3">A1</strain>
    </source>
</reference>
<comment type="caution">
    <text evidence="2">The sequence shown here is derived from an EMBL/GenBank/DDBJ whole genome shotgun (WGS) entry which is preliminary data.</text>
</comment>
<name>A0A2N0QTP2_9GLOM</name>
<gene>
    <name evidence="2" type="ORF">RhiirA1_477300</name>
</gene>
<keyword evidence="1" id="KW-0812">Transmembrane</keyword>
<dbReference type="VEuPathDB" id="FungiDB:RhiirA1_477300"/>
<accession>A0A2N0QTP2</accession>